<gene>
    <name evidence="6" type="ORF">I8752_06820</name>
</gene>
<proteinExistence type="predicted"/>
<evidence type="ECO:0000259" key="5">
    <source>
        <dbReference type="Pfam" id="PF23414"/>
    </source>
</evidence>
<dbReference type="Pfam" id="PF00931">
    <property type="entry name" value="NB-ARC"/>
    <property type="match status" value="1"/>
</dbReference>
<feature type="domain" description="EML-like second beta-propeller" evidence="5">
    <location>
        <begin position="1009"/>
        <end position="1170"/>
    </location>
</feature>
<dbReference type="PROSITE" id="PS00678">
    <property type="entry name" value="WD_REPEATS_1"/>
    <property type="match status" value="11"/>
</dbReference>
<dbReference type="InterPro" id="IPR001680">
    <property type="entry name" value="WD40_rpt"/>
</dbReference>
<feature type="repeat" description="WD" evidence="3">
    <location>
        <begin position="748"/>
        <end position="789"/>
    </location>
</feature>
<dbReference type="SUPFAM" id="SSF52540">
    <property type="entry name" value="P-loop containing nucleoside triphosphate hydrolases"/>
    <property type="match status" value="1"/>
</dbReference>
<feature type="repeat" description="WD" evidence="3">
    <location>
        <begin position="659"/>
        <end position="700"/>
    </location>
</feature>
<dbReference type="FunFam" id="2.130.10.10:FF:000462">
    <property type="entry name" value="Katanin p80 WD40 repeat-containing subunit B1"/>
    <property type="match status" value="1"/>
</dbReference>
<evidence type="ECO:0000256" key="1">
    <source>
        <dbReference type="ARBA" id="ARBA00022574"/>
    </source>
</evidence>
<feature type="repeat" description="WD" evidence="3">
    <location>
        <begin position="1129"/>
        <end position="1170"/>
    </location>
</feature>
<dbReference type="Pfam" id="PF00400">
    <property type="entry name" value="WD40"/>
    <property type="match status" value="6"/>
</dbReference>
<dbReference type="GO" id="GO:0030621">
    <property type="term" value="F:U4 snRNA binding"/>
    <property type="evidence" value="ECO:0007669"/>
    <property type="project" value="TreeGrafter"/>
</dbReference>
<dbReference type="InterPro" id="IPR055442">
    <property type="entry name" value="Beta-prop_EML-like_2nd"/>
</dbReference>
<dbReference type="RefSeq" id="WP_214431554.1">
    <property type="nucleotide sequence ID" value="NZ_JAECZA010000017.1"/>
</dbReference>
<keyword evidence="1 3" id="KW-0853">WD repeat</keyword>
<reference evidence="6 7" key="1">
    <citation type="journal article" date="2021" name="Int. J. Syst. Evol. Microbiol.">
        <title>Amazonocrinis nigriterrae gen. nov., sp. nov., Atlanticothrix silvestris gen. nov., sp. nov. and Dendronalium phyllosphericum gen. nov., sp. nov., nostocacean cyanobacteria from Brazilian environments.</title>
        <authorList>
            <person name="Alvarenga D.O."/>
            <person name="Andreote A.P.D."/>
            <person name="Branco L.H.Z."/>
            <person name="Delbaje E."/>
            <person name="Cruz R.B."/>
            <person name="Varani A.M."/>
            <person name="Fiore M.F."/>
        </authorList>
    </citation>
    <scope>NUCLEOTIDE SEQUENCE [LARGE SCALE GENOMIC DNA]</scope>
    <source>
        <strain evidence="6 7">CENA369</strain>
    </source>
</reference>
<dbReference type="InterPro" id="IPR020472">
    <property type="entry name" value="WD40_PAC1"/>
</dbReference>
<accession>A0A8J7HYN8</accession>
<dbReference type="GO" id="GO:0000398">
    <property type="term" value="P:mRNA splicing, via spliceosome"/>
    <property type="evidence" value="ECO:0007669"/>
    <property type="project" value="TreeGrafter"/>
</dbReference>
<feature type="repeat" description="WD" evidence="3">
    <location>
        <begin position="915"/>
        <end position="949"/>
    </location>
</feature>
<dbReference type="Gene3D" id="2.130.10.10">
    <property type="entry name" value="YVTN repeat-like/Quinoprotein amine dehydrogenase"/>
    <property type="match status" value="7"/>
</dbReference>
<dbReference type="InterPro" id="IPR019775">
    <property type="entry name" value="WD40_repeat_CS"/>
</dbReference>
<feature type="repeat" description="WD" evidence="3">
    <location>
        <begin position="1002"/>
        <end position="1043"/>
    </location>
</feature>
<keyword evidence="7" id="KW-1185">Reference proteome</keyword>
<evidence type="ECO:0000256" key="3">
    <source>
        <dbReference type="PROSITE-ProRule" id="PRU00221"/>
    </source>
</evidence>
<protein>
    <submittedName>
        <fullName evidence="6">Fis family transcriptional regulator</fullName>
    </submittedName>
</protein>
<dbReference type="PROSITE" id="PS50082">
    <property type="entry name" value="WD_REPEATS_2"/>
    <property type="match status" value="14"/>
</dbReference>
<dbReference type="InterPro" id="IPR036322">
    <property type="entry name" value="WD40_repeat_dom_sf"/>
</dbReference>
<feature type="repeat" description="WD" evidence="3">
    <location>
        <begin position="617"/>
        <end position="658"/>
    </location>
</feature>
<dbReference type="SUPFAM" id="SSF50978">
    <property type="entry name" value="WD40 repeat-like"/>
    <property type="match status" value="2"/>
</dbReference>
<dbReference type="PRINTS" id="PR00320">
    <property type="entry name" value="GPROTEINBRPT"/>
</dbReference>
<dbReference type="PANTHER" id="PTHR19846">
    <property type="entry name" value="WD40 REPEAT PROTEIN"/>
    <property type="match status" value="1"/>
</dbReference>
<feature type="domain" description="EML-like second beta-propeller" evidence="5">
    <location>
        <begin position="839"/>
        <end position="1001"/>
    </location>
</feature>
<dbReference type="PANTHER" id="PTHR19846:SF0">
    <property type="entry name" value="PRE-MRNA PROCESSING FACTOR 4"/>
    <property type="match status" value="1"/>
</dbReference>
<dbReference type="InterPro" id="IPR015943">
    <property type="entry name" value="WD40/YVTN_repeat-like_dom_sf"/>
</dbReference>
<name>A0A8J7HYN8_9NOST</name>
<dbReference type="GO" id="GO:0017070">
    <property type="term" value="F:U6 snRNA binding"/>
    <property type="evidence" value="ECO:0007669"/>
    <property type="project" value="TreeGrafter"/>
</dbReference>
<evidence type="ECO:0000313" key="7">
    <source>
        <dbReference type="Proteomes" id="UP000662314"/>
    </source>
</evidence>
<dbReference type="Pfam" id="PF23414">
    <property type="entry name" value="Beta-prop_EML_2"/>
    <property type="match status" value="2"/>
</dbReference>
<comment type="caution">
    <text evidence="6">The sequence shown here is derived from an EMBL/GenBank/DDBJ whole genome shotgun (WGS) entry which is preliminary data.</text>
</comment>
<dbReference type="Gene3D" id="3.40.50.300">
    <property type="entry name" value="P-loop containing nucleotide triphosphate hydrolases"/>
    <property type="match status" value="1"/>
</dbReference>
<dbReference type="EMBL" id="JAECZA010000017">
    <property type="protein sequence ID" value="MBH8572729.1"/>
    <property type="molecule type" value="Genomic_DNA"/>
</dbReference>
<dbReference type="Proteomes" id="UP000662314">
    <property type="component" value="Unassembled WGS sequence"/>
</dbReference>
<feature type="domain" description="NB-ARC" evidence="4">
    <location>
        <begin position="114"/>
        <end position="223"/>
    </location>
</feature>
<feature type="repeat" description="WD" evidence="3">
    <location>
        <begin position="832"/>
        <end position="873"/>
    </location>
</feature>
<feature type="repeat" description="WD" evidence="3">
    <location>
        <begin position="1086"/>
        <end position="1127"/>
    </location>
</feature>
<feature type="repeat" description="WD" evidence="3">
    <location>
        <begin position="960"/>
        <end position="1001"/>
    </location>
</feature>
<evidence type="ECO:0000256" key="2">
    <source>
        <dbReference type="ARBA" id="ARBA00022737"/>
    </source>
</evidence>
<feature type="repeat" description="WD" evidence="3">
    <location>
        <begin position="1044"/>
        <end position="1085"/>
    </location>
</feature>
<dbReference type="PRINTS" id="PR00364">
    <property type="entry name" value="DISEASERSIST"/>
</dbReference>
<evidence type="ECO:0000313" key="6">
    <source>
        <dbReference type="EMBL" id="MBH8572729.1"/>
    </source>
</evidence>
<dbReference type="InterPro" id="IPR002182">
    <property type="entry name" value="NB-ARC"/>
</dbReference>
<dbReference type="InterPro" id="IPR027417">
    <property type="entry name" value="P-loop_NTPase"/>
</dbReference>
<keyword evidence="2" id="KW-0677">Repeat</keyword>
<dbReference type="AlphaFoldDB" id="A0A8J7HYN8"/>
<feature type="repeat" description="WD" evidence="3">
    <location>
        <begin position="874"/>
        <end position="915"/>
    </location>
</feature>
<sequence>MKHVADMPQLPEDFITEVATKHGVTQTELDALLLALNDSSGIEIANRLKISQPAVRKRLGESYRKLGIEGSGNKKLNNLKQKLFTQYQASDENSTALRQDWGEAVDVEGFRGRKEQIGELEQWMMKNSPNHCRLVAVLGMGGIGKTAIAAKVAKKVEPNFDYLIWRSLRNNPPLGDILTQLLRFLPHDAEAYSTDSDSDNNKILRLIDALRKNRCLVILDNVESILRTGEWAGEYLPDYEDYGYLFKKVAEAAHNSCLFLTSREKPKEVAALEGKKLPVKVLQLSSLDLAEARDILSDKGFSCSDEQLQELVERYSGNPLALKIVATTIYDLFSNDIGEFLSQIQESTAVYGDIRTLLDQQFNRLSQLEKQVIYLLAIRREYVSLTEIKEDLLTTETTIKILEAVESLLRRSLIEKEENASRFGLQSVVMEYVNEQLTEQAVQEIIQKKNWEFINTYPLMKARSLDYIRHTQERLILEPVKQKLLNVFGTETELESYLRRILDNLQQEPLPKKGYAAGNLVNLLRQLQINKFPDDSHIDLSGRDFSGLTIWQAYLKDVKLQDTSFANTDVTGSVFAETMSSIVSVRFSPDGKYFATGLINGEIRLWQTSDNKQLCTYKGHTAWVWAFAFSPDSKYLASGSADYKVKLWNVETGECLQTFKGHTNKVYSVAFSPDGRLLASAGEDQTIKLWDIATGICQKTLIGHHGWVWSVTFNPILTDNAPWLLASGSADNNIKLWDISEGKCLKTLEGHSRDVRSVAFSPDGKTLASSSRDKTVRLWDVTTGKSKQIFEGHSKQVYSVRFSPDGQTFASCGEDRTIKLWHIHSSQCLKTLEGHQSQVWAIAFSPDGRTLISCSDDQTARLWDVAKGNCLNILRGYTRDVYSVAFSPNSQMLASGRDDYTIALWNLQTAECHSLREHQGRIRSVVFHPNKQILASGSADNTIKLWDIQDIHHRKCIQTLRGHNNWVWTVAFSPDGETLVSSSEDRTIRIWDISTGECIQKFKGHSHWVWTVAFSPDGRHLASGGADSLIKLWDISTGECIQTLTDHQDMIWSVAFNPDGKILASASEDKTVKLWNLDAGECYQTLTGHTQQVYSVAFSPDGQTLASGSADTTVKLWQVSTGKSLDTLKRGHTAAIRSVAFSPNGKLLASGSEDEKVQLWDVQTCRRVRSLLSDRLYERMEITGITGVTDAEKASLKMLGAVEEMPSV</sequence>
<dbReference type="PROSITE" id="PS50294">
    <property type="entry name" value="WD_REPEATS_REGION"/>
    <property type="match status" value="14"/>
</dbReference>
<dbReference type="CDD" id="cd00200">
    <property type="entry name" value="WD40"/>
    <property type="match status" value="2"/>
</dbReference>
<dbReference type="SMART" id="SM00320">
    <property type="entry name" value="WD40"/>
    <property type="match status" value="14"/>
</dbReference>
<dbReference type="GO" id="GO:0043531">
    <property type="term" value="F:ADP binding"/>
    <property type="evidence" value="ECO:0007669"/>
    <property type="project" value="InterPro"/>
</dbReference>
<feature type="repeat" description="WD" evidence="3">
    <location>
        <begin position="575"/>
        <end position="616"/>
    </location>
</feature>
<feature type="repeat" description="WD" evidence="3">
    <location>
        <begin position="790"/>
        <end position="831"/>
    </location>
</feature>
<organism evidence="6 7">
    <name type="scientific">Dendronalium phyllosphericum CENA369</name>
    <dbReference type="NCBI Taxonomy" id="1725256"/>
    <lineage>
        <taxon>Bacteria</taxon>
        <taxon>Bacillati</taxon>
        <taxon>Cyanobacteriota</taxon>
        <taxon>Cyanophyceae</taxon>
        <taxon>Nostocales</taxon>
        <taxon>Nostocaceae</taxon>
        <taxon>Dendronalium</taxon>
        <taxon>Dendronalium phyllosphericum</taxon>
    </lineage>
</organism>
<evidence type="ECO:0000259" key="4">
    <source>
        <dbReference type="Pfam" id="PF00931"/>
    </source>
</evidence>
<feature type="repeat" description="WD" evidence="3">
    <location>
        <begin position="701"/>
        <end position="747"/>
    </location>
</feature>